<accession>A0ABQ3LQQ8</accession>
<reference evidence="8" key="1">
    <citation type="journal article" date="2019" name="Int. J. Syst. Evol. Microbiol.">
        <title>The Global Catalogue of Microorganisms (GCM) 10K type strain sequencing project: providing services to taxonomists for standard genome sequencing and annotation.</title>
        <authorList>
            <consortium name="The Broad Institute Genomics Platform"/>
            <consortium name="The Broad Institute Genome Sequencing Center for Infectious Disease"/>
            <person name="Wu L."/>
            <person name="Ma J."/>
        </authorList>
    </citation>
    <scope>NUCLEOTIDE SEQUENCE [LARGE SCALE GENOMIC DNA]</scope>
    <source>
        <strain evidence="8">CGMCC 1.8957</strain>
    </source>
</reference>
<dbReference type="Proteomes" id="UP000652430">
    <property type="component" value="Unassembled WGS sequence"/>
</dbReference>
<dbReference type="PANTHER" id="PTHR21716:SF4">
    <property type="entry name" value="TRANSMEMBRANE PROTEIN 245"/>
    <property type="match status" value="1"/>
</dbReference>
<evidence type="ECO:0000256" key="5">
    <source>
        <dbReference type="ARBA" id="ARBA00023136"/>
    </source>
</evidence>
<evidence type="ECO:0000256" key="6">
    <source>
        <dbReference type="SAM" id="Phobius"/>
    </source>
</evidence>
<comment type="similarity">
    <text evidence="2">Belongs to the autoinducer-2 exporter (AI-2E) (TC 2.A.86) family.</text>
</comment>
<keyword evidence="8" id="KW-1185">Reference proteome</keyword>
<feature type="transmembrane region" description="Helical" evidence="6">
    <location>
        <begin position="161"/>
        <end position="183"/>
    </location>
</feature>
<feature type="transmembrane region" description="Helical" evidence="6">
    <location>
        <begin position="223"/>
        <end position="240"/>
    </location>
</feature>
<sequence>MEDQTIAIDRQCVENGGLILFVTAISVGLVLVVSSFLGALLWSALAAILFQPLYQRLLGYWPGRRNRAALVALLIITVAIVLPSLIVSSMVVDQAAGVYTQIRSGQINIASYFEKIHDALPIRLQQMLDSAGFGSFERAQTQVVEAVSNSASLLAGRALSIGANAAAFLLAFGVGLYVTFFLLRDGERLGPAIVRGLPLEQSVATRIADQFVSVARATIKGSVVVALVQGALGAATFWIVGLPAALLWGVLMAIAALLPAIGPTIIWAPVAVYLLATSAYWQAGVVVASGMLVIGLADNILRPMLVGRDTGIPDWLVLVTTLGGVELVGLSGIVVGPIAGALFITGWSILTEKRLGDPAGTDDAPIREDASARS</sequence>
<gene>
    <name evidence="7" type="ORF">GCM10008023_34690</name>
</gene>
<dbReference type="Pfam" id="PF01594">
    <property type="entry name" value="AI-2E_transport"/>
    <property type="match status" value="1"/>
</dbReference>
<evidence type="ECO:0000256" key="4">
    <source>
        <dbReference type="ARBA" id="ARBA00022989"/>
    </source>
</evidence>
<comment type="subcellular location">
    <subcellularLocation>
        <location evidence="1">Membrane</location>
        <topology evidence="1">Multi-pass membrane protein</topology>
    </subcellularLocation>
</comment>
<organism evidence="7 8">
    <name type="scientific">Sphingomonas glacialis</name>
    <dbReference type="NCBI Taxonomy" id="658225"/>
    <lineage>
        <taxon>Bacteria</taxon>
        <taxon>Pseudomonadati</taxon>
        <taxon>Pseudomonadota</taxon>
        <taxon>Alphaproteobacteria</taxon>
        <taxon>Sphingomonadales</taxon>
        <taxon>Sphingomonadaceae</taxon>
        <taxon>Sphingomonas</taxon>
    </lineage>
</organism>
<name>A0ABQ3LQQ8_9SPHN</name>
<feature type="transmembrane region" description="Helical" evidence="6">
    <location>
        <begin position="279"/>
        <end position="297"/>
    </location>
</feature>
<evidence type="ECO:0000256" key="1">
    <source>
        <dbReference type="ARBA" id="ARBA00004141"/>
    </source>
</evidence>
<keyword evidence="5 6" id="KW-0472">Membrane</keyword>
<evidence type="ECO:0000313" key="8">
    <source>
        <dbReference type="Proteomes" id="UP000652430"/>
    </source>
</evidence>
<feature type="transmembrane region" description="Helical" evidence="6">
    <location>
        <begin position="317"/>
        <end position="344"/>
    </location>
</feature>
<keyword evidence="3 6" id="KW-0812">Transmembrane</keyword>
<proteinExistence type="inferred from homology"/>
<keyword evidence="4 6" id="KW-1133">Transmembrane helix</keyword>
<protein>
    <submittedName>
        <fullName evidence="7">AI-2E family transporter</fullName>
    </submittedName>
</protein>
<dbReference type="InterPro" id="IPR002549">
    <property type="entry name" value="AI-2E-like"/>
</dbReference>
<feature type="transmembrane region" description="Helical" evidence="6">
    <location>
        <begin position="70"/>
        <end position="92"/>
    </location>
</feature>
<dbReference type="PANTHER" id="PTHR21716">
    <property type="entry name" value="TRANSMEMBRANE PROTEIN"/>
    <property type="match status" value="1"/>
</dbReference>
<feature type="transmembrane region" description="Helical" evidence="6">
    <location>
        <begin position="246"/>
        <end position="267"/>
    </location>
</feature>
<evidence type="ECO:0000313" key="7">
    <source>
        <dbReference type="EMBL" id="GHH23582.1"/>
    </source>
</evidence>
<feature type="transmembrane region" description="Helical" evidence="6">
    <location>
        <begin position="18"/>
        <end position="50"/>
    </location>
</feature>
<comment type="caution">
    <text evidence="7">The sequence shown here is derived from an EMBL/GenBank/DDBJ whole genome shotgun (WGS) entry which is preliminary data.</text>
</comment>
<dbReference type="EMBL" id="BNAQ01000006">
    <property type="protein sequence ID" value="GHH23582.1"/>
    <property type="molecule type" value="Genomic_DNA"/>
</dbReference>
<evidence type="ECO:0000256" key="3">
    <source>
        <dbReference type="ARBA" id="ARBA00022692"/>
    </source>
</evidence>
<evidence type="ECO:0000256" key="2">
    <source>
        <dbReference type="ARBA" id="ARBA00009773"/>
    </source>
</evidence>